<evidence type="ECO:0000256" key="9">
    <source>
        <dbReference type="ARBA" id="ARBA00023244"/>
    </source>
</evidence>
<feature type="binding site" evidence="14">
    <location>
        <position position="117"/>
    </location>
    <ligand>
        <name>Zn(2+)</name>
        <dbReference type="ChEBI" id="CHEBI:29105"/>
        <note>catalytic</note>
    </ligand>
</feature>
<dbReference type="SUPFAM" id="SSF51569">
    <property type="entry name" value="Aldolase"/>
    <property type="match status" value="1"/>
</dbReference>
<feature type="binding site" evidence="13">
    <location>
        <position position="310"/>
    </location>
    <ligand>
        <name>5-aminolevulinate</name>
        <dbReference type="ChEBI" id="CHEBI:356416"/>
        <label>2</label>
    </ligand>
</feature>
<dbReference type="UniPathway" id="UPA00251">
    <property type="reaction ID" value="UER00318"/>
</dbReference>
<evidence type="ECO:0000256" key="14">
    <source>
        <dbReference type="PIRSR" id="PIRSR001415-3"/>
    </source>
</evidence>
<dbReference type="PANTHER" id="PTHR11458">
    <property type="entry name" value="DELTA-AMINOLEVULINIC ACID DEHYDRATASE"/>
    <property type="match status" value="1"/>
</dbReference>
<evidence type="ECO:0000256" key="12">
    <source>
        <dbReference type="PIRSR" id="PIRSR001415-1"/>
    </source>
</evidence>
<dbReference type="GO" id="GO:0005829">
    <property type="term" value="C:cytosol"/>
    <property type="evidence" value="ECO:0007669"/>
    <property type="project" value="TreeGrafter"/>
</dbReference>
<dbReference type="GO" id="GO:0008270">
    <property type="term" value="F:zinc ion binding"/>
    <property type="evidence" value="ECO:0007669"/>
    <property type="project" value="TreeGrafter"/>
</dbReference>
<dbReference type="GO" id="GO:0006782">
    <property type="term" value="P:protoporphyrinogen IX biosynthetic process"/>
    <property type="evidence" value="ECO:0007669"/>
    <property type="project" value="UniProtKB-UniPathway"/>
</dbReference>
<dbReference type="Pfam" id="PF00490">
    <property type="entry name" value="ALAD"/>
    <property type="match status" value="1"/>
</dbReference>
<protein>
    <recommendedName>
        <fullName evidence="6 16">Delta-aminolevulinic acid dehydratase</fullName>
        <ecNumber evidence="5 16">4.2.1.24</ecNumber>
    </recommendedName>
</protein>
<name>A0A6N3GIG4_CLOBU</name>
<feature type="binding site" evidence="13">
    <location>
        <position position="202"/>
    </location>
    <ligand>
        <name>5-aminolevulinate</name>
        <dbReference type="ChEBI" id="CHEBI:356416"/>
        <label>1</label>
    </ligand>
</feature>
<evidence type="ECO:0000256" key="15">
    <source>
        <dbReference type="PIRSR" id="PIRSR001415-5"/>
    </source>
</evidence>
<feature type="active site" description="Schiff-base intermediate with substrate" evidence="12">
    <location>
        <position position="245"/>
    </location>
</feature>
<comment type="pathway">
    <text evidence="2">Porphyrin-containing compound metabolism; protoporphyrin-IX biosynthesis; coproporphyrinogen-III from 5-aminolevulinate: step 1/4.</text>
</comment>
<feature type="binding site" evidence="15">
    <location>
        <position position="230"/>
    </location>
    <ligand>
        <name>Mg(2+)</name>
        <dbReference type="ChEBI" id="CHEBI:18420"/>
    </ligand>
</feature>
<keyword evidence="9 16" id="KW-0627">Porphyrin biosynthesis</keyword>
<evidence type="ECO:0000256" key="16">
    <source>
        <dbReference type="RuleBase" id="RU000515"/>
    </source>
</evidence>
<feature type="binding site" evidence="13">
    <location>
        <position position="271"/>
    </location>
    <ligand>
        <name>5-aminolevulinate</name>
        <dbReference type="ChEBI" id="CHEBI:356416"/>
        <label>2</label>
    </ligand>
</feature>
<evidence type="ECO:0000256" key="5">
    <source>
        <dbReference type="ARBA" id="ARBA00012053"/>
    </source>
</evidence>
<keyword evidence="7" id="KW-0350">Heme biosynthesis</keyword>
<comment type="function">
    <text evidence="10">Catalyzes an early step in the biosynthesis of tetrapyrroles. Binds two molecules of 5-aminolevulinate per subunit, each at a distinct site, and catalyzes their condensation to form porphobilinogen.</text>
</comment>
<keyword evidence="14" id="KW-0862">Zinc</keyword>
<evidence type="ECO:0000256" key="10">
    <source>
        <dbReference type="ARBA" id="ARBA00025628"/>
    </source>
</evidence>
<accession>A0A6N3GIG4</accession>
<sequence length="322" mass="36023">MLKRGRRLRASSSIRDMVRETTLNSKDFIYPIFVVEGKNIKNEISSMPGNYHYSIDRLPEVIKSIEEANIAGILLFGIPEHKDACGSEAYNDDGIVQQAVRKIKELNKDLLVITDVCMCEYTSHGHCGIIHGNDVDNDETLEYLDKIAVSHAKAGADMVAPSDMMDGRIGSMRKALDENGFRKVSIMSYSAKYCSAFYGPFREAADSAPQFGDRKTYQMDPANRMEALREIKMDIEEGCDIIMVKPALSYLDVIRECRDNFDMPLAAYNVSGEYSMVKAAAKAGMIDEERVMMEILTSIKRAGADIIITYHALEAAKILNKK</sequence>
<feature type="active site" description="Schiff-base intermediate with substrate" evidence="12">
    <location>
        <position position="192"/>
    </location>
</feature>
<evidence type="ECO:0000256" key="13">
    <source>
        <dbReference type="PIRSR" id="PIRSR001415-2"/>
    </source>
</evidence>
<dbReference type="PIRSF" id="PIRSF001415">
    <property type="entry name" value="Porphbilin_synth"/>
    <property type="match status" value="1"/>
</dbReference>
<proteinExistence type="inferred from homology"/>
<keyword evidence="14" id="KW-0479">Metal-binding</keyword>
<comment type="cofactor">
    <cofactor evidence="1">
        <name>Zn(2+)</name>
        <dbReference type="ChEBI" id="CHEBI:29105"/>
    </cofactor>
</comment>
<comment type="catalytic activity">
    <reaction evidence="11 16">
        <text>2 5-aminolevulinate = porphobilinogen + 2 H2O + H(+)</text>
        <dbReference type="Rhea" id="RHEA:24064"/>
        <dbReference type="ChEBI" id="CHEBI:15377"/>
        <dbReference type="ChEBI" id="CHEBI:15378"/>
        <dbReference type="ChEBI" id="CHEBI:58126"/>
        <dbReference type="ChEBI" id="CHEBI:356416"/>
        <dbReference type="EC" id="4.2.1.24"/>
    </reaction>
</comment>
<reference evidence="18" key="1">
    <citation type="submission" date="2019-11" db="EMBL/GenBank/DDBJ databases">
        <authorList>
            <person name="Feng L."/>
        </authorList>
    </citation>
    <scope>NUCLEOTIDE SEQUENCE</scope>
    <source>
        <strain evidence="18">CButyricumLFYP62</strain>
    </source>
</reference>
<comment type="similarity">
    <text evidence="3 17">Belongs to the ALAD family.</text>
</comment>
<dbReference type="NCBIfam" id="NF006762">
    <property type="entry name" value="PRK09283.1"/>
    <property type="match status" value="1"/>
</dbReference>
<dbReference type="CDD" id="cd00384">
    <property type="entry name" value="ALAD_PBGS"/>
    <property type="match status" value="1"/>
</dbReference>
<feature type="binding site" evidence="13">
    <location>
        <position position="214"/>
    </location>
    <ligand>
        <name>5-aminolevulinate</name>
        <dbReference type="ChEBI" id="CHEBI:356416"/>
        <label>1</label>
    </ligand>
</feature>
<evidence type="ECO:0000256" key="7">
    <source>
        <dbReference type="ARBA" id="ARBA00023133"/>
    </source>
</evidence>
<evidence type="ECO:0000256" key="4">
    <source>
        <dbReference type="ARBA" id="ARBA00011823"/>
    </source>
</evidence>
<organism evidence="18">
    <name type="scientific">Clostridium butyricum</name>
    <dbReference type="NCBI Taxonomy" id="1492"/>
    <lineage>
        <taxon>Bacteria</taxon>
        <taxon>Bacillati</taxon>
        <taxon>Bacillota</taxon>
        <taxon>Clostridia</taxon>
        <taxon>Eubacteriales</taxon>
        <taxon>Clostridiaceae</taxon>
        <taxon>Clostridium</taxon>
    </lineage>
</organism>
<dbReference type="RefSeq" id="WP_156737125.1">
    <property type="nucleotide sequence ID" value="NZ_CACRTU010000027.1"/>
</dbReference>
<evidence type="ECO:0000256" key="17">
    <source>
        <dbReference type="RuleBase" id="RU004161"/>
    </source>
</evidence>
<evidence type="ECO:0000313" key="18">
    <source>
        <dbReference type="EMBL" id="VYU63399.1"/>
    </source>
</evidence>
<dbReference type="AlphaFoldDB" id="A0A6N3GIG4"/>
<comment type="subunit">
    <text evidence="4 16">Homooctamer.</text>
</comment>
<keyword evidence="8 16" id="KW-0456">Lyase</keyword>
<evidence type="ECO:0000256" key="1">
    <source>
        <dbReference type="ARBA" id="ARBA00001947"/>
    </source>
</evidence>
<gene>
    <name evidence="18" type="primary">hemB</name>
    <name evidence="18" type="ORF">CBLFYP62_03105</name>
</gene>
<dbReference type="InterPro" id="IPR030656">
    <property type="entry name" value="ALAD_AS"/>
</dbReference>
<dbReference type="InterPro" id="IPR001731">
    <property type="entry name" value="ALAD"/>
</dbReference>
<evidence type="ECO:0000256" key="11">
    <source>
        <dbReference type="ARBA" id="ARBA00047651"/>
    </source>
</evidence>
<dbReference type="PROSITE" id="PS00169">
    <property type="entry name" value="D_ALA_DEHYDRATASE"/>
    <property type="match status" value="1"/>
</dbReference>
<keyword evidence="15" id="KW-0460">Magnesium</keyword>
<feature type="binding site" evidence="14">
    <location>
        <position position="119"/>
    </location>
    <ligand>
        <name>Zn(2+)</name>
        <dbReference type="ChEBI" id="CHEBI:29105"/>
        <note>catalytic</note>
    </ligand>
</feature>
<evidence type="ECO:0000256" key="6">
    <source>
        <dbReference type="ARBA" id="ARBA00020771"/>
    </source>
</evidence>
<dbReference type="PRINTS" id="PR00144">
    <property type="entry name" value="DALDHYDRTASE"/>
</dbReference>
<dbReference type="Gene3D" id="3.20.20.70">
    <property type="entry name" value="Aldolase class I"/>
    <property type="match status" value="1"/>
</dbReference>
<evidence type="ECO:0000256" key="8">
    <source>
        <dbReference type="ARBA" id="ARBA00023239"/>
    </source>
</evidence>
<feature type="binding site" evidence="14">
    <location>
        <position position="127"/>
    </location>
    <ligand>
        <name>Zn(2+)</name>
        <dbReference type="ChEBI" id="CHEBI:29105"/>
        <note>catalytic</note>
    </ligand>
</feature>
<dbReference type="GO" id="GO:0004655">
    <property type="term" value="F:porphobilinogen synthase activity"/>
    <property type="evidence" value="ECO:0007669"/>
    <property type="project" value="UniProtKB-EC"/>
</dbReference>
<dbReference type="InterPro" id="IPR013785">
    <property type="entry name" value="Aldolase_TIM"/>
</dbReference>
<evidence type="ECO:0000256" key="2">
    <source>
        <dbReference type="ARBA" id="ARBA00004694"/>
    </source>
</evidence>
<evidence type="ECO:0000256" key="3">
    <source>
        <dbReference type="ARBA" id="ARBA00008055"/>
    </source>
</evidence>
<dbReference type="PANTHER" id="PTHR11458:SF0">
    <property type="entry name" value="DELTA-AMINOLEVULINIC ACID DEHYDRATASE"/>
    <property type="match status" value="1"/>
</dbReference>
<dbReference type="EC" id="4.2.1.24" evidence="5 16"/>
<dbReference type="FunFam" id="3.20.20.70:FF:000019">
    <property type="entry name" value="Delta-aminolevulinic acid dehydratase"/>
    <property type="match status" value="1"/>
</dbReference>
<dbReference type="SMART" id="SM01004">
    <property type="entry name" value="ALAD"/>
    <property type="match status" value="1"/>
</dbReference>
<dbReference type="EMBL" id="CACRTU010000027">
    <property type="protein sequence ID" value="VYU63399.1"/>
    <property type="molecule type" value="Genomic_DNA"/>
</dbReference>